<keyword evidence="1" id="KW-0472">Membrane</keyword>
<keyword evidence="3" id="KW-1185">Reference proteome</keyword>
<dbReference type="EMBL" id="BMGI01000002">
    <property type="protein sequence ID" value="GGD29837.1"/>
    <property type="molecule type" value="Genomic_DNA"/>
</dbReference>
<organism evidence="2 3">
    <name type="scientific">Sinisalibacter lacisalsi</name>
    <dbReference type="NCBI Taxonomy" id="1526570"/>
    <lineage>
        <taxon>Bacteria</taxon>
        <taxon>Pseudomonadati</taxon>
        <taxon>Pseudomonadota</taxon>
        <taxon>Alphaproteobacteria</taxon>
        <taxon>Rhodobacterales</taxon>
        <taxon>Roseobacteraceae</taxon>
        <taxon>Sinisalibacter</taxon>
    </lineage>
</organism>
<dbReference type="Proteomes" id="UP000617355">
    <property type="component" value="Unassembled WGS sequence"/>
</dbReference>
<name>A0ABQ1QJW0_9RHOB</name>
<feature type="transmembrane region" description="Helical" evidence="1">
    <location>
        <begin position="20"/>
        <end position="39"/>
    </location>
</feature>
<comment type="caution">
    <text evidence="2">The sequence shown here is derived from an EMBL/GenBank/DDBJ whole genome shotgun (WGS) entry which is preliminary data.</text>
</comment>
<sequence>MPVRFAKIARHLAANTKGGVAVIVALSLPVILGFGALALEYGAALGVKSENQRTSDIAAFAAAFAYKNTMSGEKAAAATAAAEAVASLNGVSSGITVSFDDPADATYVDVDISEDRPVYLSRLIRRNDSVTINTTSRVSLGDAGFTPCVLSLGDFKHDGFTVHGNAGTYNVTGCGIGSNGAFEATGVFIDTRCAAPSFNKSDACAEQTIQGGFTDPLADITNWPNDSTDDAVCDFTGSLLSDLSTNVGGEDYQLKPGVLCVSESSDKFDSVFSDPYGSGNTLIVKAGVHLKMSGGEQSFSVTPSTSGNFAGVGMYAPMSDVTTSGNASFSIDGLSCFGLVVNSMTFNGNVTLNAECDKDDINFGAGSNAGQPRLIR</sequence>
<evidence type="ECO:0000256" key="1">
    <source>
        <dbReference type="SAM" id="Phobius"/>
    </source>
</evidence>
<evidence type="ECO:0000313" key="3">
    <source>
        <dbReference type="Proteomes" id="UP000617355"/>
    </source>
</evidence>
<keyword evidence="1" id="KW-1133">Transmembrane helix</keyword>
<evidence type="ECO:0008006" key="4">
    <source>
        <dbReference type="Google" id="ProtNLM"/>
    </source>
</evidence>
<gene>
    <name evidence="2" type="ORF">GCM10011358_12320</name>
</gene>
<accession>A0ABQ1QJW0</accession>
<dbReference type="RefSeq" id="WP_188526773.1">
    <property type="nucleotide sequence ID" value="NZ_BMGI01000002.1"/>
</dbReference>
<proteinExistence type="predicted"/>
<evidence type="ECO:0000313" key="2">
    <source>
        <dbReference type="EMBL" id="GGD29837.1"/>
    </source>
</evidence>
<protein>
    <recommendedName>
        <fullName evidence="4">Flp pilus-assembly TadG-like N-terminal domain-containing protein</fullName>
    </recommendedName>
</protein>
<reference evidence="3" key="1">
    <citation type="journal article" date="2019" name="Int. J. Syst. Evol. Microbiol.">
        <title>The Global Catalogue of Microorganisms (GCM) 10K type strain sequencing project: providing services to taxonomists for standard genome sequencing and annotation.</title>
        <authorList>
            <consortium name="The Broad Institute Genomics Platform"/>
            <consortium name="The Broad Institute Genome Sequencing Center for Infectious Disease"/>
            <person name="Wu L."/>
            <person name="Ma J."/>
        </authorList>
    </citation>
    <scope>NUCLEOTIDE SEQUENCE [LARGE SCALE GENOMIC DNA]</scope>
    <source>
        <strain evidence="3">CGMCC 1.12922</strain>
    </source>
</reference>
<keyword evidence="1" id="KW-0812">Transmembrane</keyword>